<dbReference type="PIRSF" id="PIRSF005962">
    <property type="entry name" value="Pept_M20D_amidohydro"/>
    <property type="match status" value="1"/>
</dbReference>
<name>A0A1I4PWI4_9FIRM</name>
<accession>A0A1I4PWI4</accession>
<gene>
    <name evidence="3" type="ORF">SAMN04490355_10748</name>
</gene>
<dbReference type="InterPro" id="IPR017439">
    <property type="entry name" value="Amidohydrolase"/>
</dbReference>
<dbReference type="GO" id="GO:0046657">
    <property type="term" value="P:folic acid catabolic process"/>
    <property type="evidence" value="ECO:0007669"/>
    <property type="project" value="TreeGrafter"/>
</dbReference>
<dbReference type="GO" id="GO:0016805">
    <property type="term" value="F:dipeptidase activity"/>
    <property type="evidence" value="ECO:0007669"/>
    <property type="project" value="TreeGrafter"/>
</dbReference>
<dbReference type="OrthoDB" id="9776731at2"/>
<dbReference type="Proteomes" id="UP000199520">
    <property type="component" value="Unassembled WGS sequence"/>
</dbReference>
<dbReference type="STRING" id="1123291.SAMN04490355_10748"/>
<feature type="binding site" evidence="1">
    <location>
        <position position="406"/>
    </location>
    <ligand>
        <name>Mn(2+)</name>
        <dbReference type="ChEBI" id="CHEBI:29035"/>
        <label>2</label>
    </ligand>
</feature>
<reference evidence="4" key="1">
    <citation type="submission" date="2016-10" db="EMBL/GenBank/DDBJ databases">
        <authorList>
            <person name="Varghese N."/>
            <person name="Submissions S."/>
        </authorList>
    </citation>
    <scope>NUCLEOTIDE SEQUENCE [LARGE SCALE GENOMIC DNA]</scope>
    <source>
        <strain evidence="4">DSM 13327</strain>
    </source>
</reference>
<feature type="binding site" evidence="1">
    <location>
        <position position="151"/>
    </location>
    <ligand>
        <name>Mn(2+)</name>
        <dbReference type="ChEBI" id="CHEBI:29035"/>
        <label>2</label>
    </ligand>
</feature>
<dbReference type="InterPro" id="IPR036264">
    <property type="entry name" value="Bact_exopeptidase_dim_dom"/>
</dbReference>
<dbReference type="Gene3D" id="3.40.630.10">
    <property type="entry name" value="Zn peptidases"/>
    <property type="match status" value="2"/>
</dbReference>
<organism evidence="3 4">
    <name type="scientific">Pelosinus propionicus DSM 13327</name>
    <dbReference type="NCBI Taxonomy" id="1123291"/>
    <lineage>
        <taxon>Bacteria</taxon>
        <taxon>Bacillati</taxon>
        <taxon>Bacillota</taxon>
        <taxon>Negativicutes</taxon>
        <taxon>Selenomonadales</taxon>
        <taxon>Sporomusaceae</taxon>
        <taxon>Pelosinus</taxon>
    </lineage>
</organism>
<proteinExistence type="predicted"/>
<dbReference type="GO" id="GO:0071713">
    <property type="term" value="F:para-aminobenzoyl-glutamate hydrolase activity"/>
    <property type="evidence" value="ECO:0007669"/>
    <property type="project" value="TreeGrafter"/>
</dbReference>
<dbReference type="SUPFAM" id="SSF55031">
    <property type="entry name" value="Bacterial exopeptidase dimerisation domain"/>
    <property type="match status" value="1"/>
</dbReference>
<dbReference type="InterPro" id="IPR011650">
    <property type="entry name" value="Peptidase_M20_dimer"/>
</dbReference>
<feature type="binding site" evidence="1">
    <location>
        <position position="149"/>
    </location>
    <ligand>
        <name>Mn(2+)</name>
        <dbReference type="ChEBI" id="CHEBI:29035"/>
        <label>2</label>
    </ligand>
</feature>
<dbReference type="GO" id="GO:0046872">
    <property type="term" value="F:metal ion binding"/>
    <property type="evidence" value="ECO:0007669"/>
    <property type="project" value="UniProtKB-KW"/>
</dbReference>
<dbReference type="PANTHER" id="PTHR30575">
    <property type="entry name" value="PEPTIDASE M20"/>
    <property type="match status" value="1"/>
</dbReference>
<feature type="binding site" evidence="1">
    <location>
        <position position="185"/>
    </location>
    <ligand>
        <name>Mn(2+)</name>
        <dbReference type="ChEBI" id="CHEBI:29035"/>
        <label>2</label>
    </ligand>
</feature>
<dbReference type="InterPro" id="IPR002933">
    <property type="entry name" value="Peptidase_M20"/>
</dbReference>
<feature type="binding site" evidence="1">
    <location>
        <position position="209"/>
    </location>
    <ligand>
        <name>Mn(2+)</name>
        <dbReference type="ChEBI" id="CHEBI:29035"/>
        <label>2</label>
    </ligand>
</feature>
<dbReference type="EMBL" id="FOTS01000074">
    <property type="protein sequence ID" value="SFM31813.1"/>
    <property type="molecule type" value="Genomic_DNA"/>
</dbReference>
<dbReference type="NCBIfam" id="TIGR01891">
    <property type="entry name" value="amidohydrolases"/>
    <property type="match status" value="1"/>
</dbReference>
<feature type="domain" description="Peptidase M20 dimerisation" evidence="2">
    <location>
        <begin position="236"/>
        <end position="304"/>
    </location>
</feature>
<keyword evidence="4" id="KW-1185">Reference proteome</keyword>
<dbReference type="PANTHER" id="PTHR30575:SF3">
    <property type="entry name" value="PEPTIDASE M20 DIMERISATION DOMAIN-CONTAINING PROTEIN"/>
    <property type="match status" value="1"/>
</dbReference>
<dbReference type="Pfam" id="PF01546">
    <property type="entry name" value="Peptidase_M20"/>
    <property type="match status" value="1"/>
</dbReference>
<dbReference type="Pfam" id="PF07687">
    <property type="entry name" value="M20_dimer"/>
    <property type="match status" value="1"/>
</dbReference>
<protein>
    <submittedName>
        <fullName evidence="3">Aminobenzoyl-glutamate utilization protein A</fullName>
    </submittedName>
</protein>
<dbReference type="AlphaFoldDB" id="A0A1I4PWI4"/>
<evidence type="ECO:0000313" key="4">
    <source>
        <dbReference type="Proteomes" id="UP000199520"/>
    </source>
</evidence>
<comment type="cofactor">
    <cofactor evidence="1">
        <name>Mn(2+)</name>
        <dbReference type="ChEBI" id="CHEBI:29035"/>
    </cofactor>
    <text evidence="1">The Mn(2+) ion enhances activity.</text>
</comment>
<evidence type="ECO:0000313" key="3">
    <source>
        <dbReference type="EMBL" id="SFM31813.1"/>
    </source>
</evidence>
<dbReference type="InterPro" id="IPR052030">
    <property type="entry name" value="Peptidase_M20/M20A_hydrolases"/>
</dbReference>
<keyword evidence="1" id="KW-0479">Metal-binding</keyword>
<dbReference type="GO" id="GO:0005737">
    <property type="term" value="C:cytoplasm"/>
    <property type="evidence" value="ECO:0007669"/>
    <property type="project" value="TreeGrafter"/>
</dbReference>
<sequence>MNADIKEAVKKITGQVIEWRRDFHKYPEAAWTEFRTAEKVVKVLNSFGYDVTYGSEVVEETAMMGVPTQDVLENSAKRAIEEGADRTVIERMAGGKTGVVGTLYTGRPGPIVALRFDMDANEVQEKTAGEHRPWKDGFASLHAGVMHACGHDGHTAIGLGVAKLLQENKENLCGTIKLIFQPAEEGVRGAKAMVEAGVVDDVEYLFGMHLGFLAGSSDRFICGTDGFLATTKFDAYFSGVPAHAGAAPQEGRNALLAAAHAAVSLHGIPRHAAGVSRINVGVLEAGSGRNVIADKAVLKLETRGETSAINCFMQEEALRIIHGAAAMQGVTVTISEMGGASGGQSDTAIANRLRQAAEDSGLFDVIEERGSLGASEDFTCFLERVQENGGQGGYAMVGINRAAGHHDGAFDFDEAALSNAVTVLTLAVSNLLQKDALSE</sequence>
<dbReference type="SUPFAM" id="SSF53187">
    <property type="entry name" value="Zn-dependent exopeptidases"/>
    <property type="match status" value="1"/>
</dbReference>
<evidence type="ECO:0000256" key="1">
    <source>
        <dbReference type="PIRSR" id="PIRSR005962-1"/>
    </source>
</evidence>
<keyword evidence="1" id="KW-0464">Manganese</keyword>
<dbReference type="RefSeq" id="WP_090943981.1">
    <property type="nucleotide sequence ID" value="NZ_FOTS01000074.1"/>
</dbReference>
<evidence type="ECO:0000259" key="2">
    <source>
        <dbReference type="Pfam" id="PF07687"/>
    </source>
</evidence>